<gene>
    <name evidence="1" type="ORF">K1I41_06440</name>
</gene>
<dbReference type="RefSeq" id="WP_220639558.1">
    <property type="nucleotide sequence ID" value="NZ_CP080429.1"/>
</dbReference>
<sequence>MDIQASKIEVVKMILELEDNSVLEKILSLLKSEEKLTFKQKKGLNAAIEEFENGQGISHDMVMEETKQRYAKYFDK</sequence>
<organism evidence="1 2">
    <name type="scientific">Flavobacterium litorale</name>
    <dbReference type="NCBI Taxonomy" id="2856519"/>
    <lineage>
        <taxon>Bacteria</taxon>
        <taxon>Pseudomonadati</taxon>
        <taxon>Bacteroidota</taxon>
        <taxon>Flavobacteriia</taxon>
        <taxon>Flavobacteriales</taxon>
        <taxon>Flavobacteriaceae</taxon>
        <taxon>Flavobacterium</taxon>
    </lineage>
</organism>
<name>A0ABX8V981_9FLAO</name>
<dbReference type="Proteomes" id="UP000825381">
    <property type="component" value="Chromosome"/>
</dbReference>
<evidence type="ECO:0008006" key="3">
    <source>
        <dbReference type="Google" id="ProtNLM"/>
    </source>
</evidence>
<evidence type="ECO:0000313" key="1">
    <source>
        <dbReference type="EMBL" id="QYJ67211.1"/>
    </source>
</evidence>
<evidence type="ECO:0000313" key="2">
    <source>
        <dbReference type="Proteomes" id="UP000825381"/>
    </source>
</evidence>
<keyword evidence="2" id="KW-1185">Reference proteome</keyword>
<dbReference type="EMBL" id="CP080429">
    <property type="protein sequence ID" value="QYJ67211.1"/>
    <property type="molecule type" value="Genomic_DNA"/>
</dbReference>
<reference evidence="1 2" key="1">
    <citation type="submission" date="2021-07" db="EMBL/GenBank/DDBJ databases">
        <title>Flavobacterium WSW3-B6 sp.nov, isolated from seaweed.</title>
        <authorList>
            <person name="Muhammad N."/>
            <person name="Ho H."/>
            <person name="Lee Y.-J."/>
            <person name="Nguyen T."/>
            <person name="Ho J."/>
            <person name="Kim S.-G."/>
        </authorList>
    </citation>
    <scope>NUCLEOTIDE SEQUENCE [LARGE SCALE GENOMIC DNA]</scope>
    <source>
        <strain evidence="1 2">WSW3-B6</strain>
    </source>
</reference>
<accession>A0ABX8V981</accession>
<proteinExistence type="predicted"/>
<protein>
    <recommendedName>
        <fullName evidence="3">Addiction module component</fullName>
    </recommendedName>
</protein>